<dbReference type="InterPro" id="IPR050964">
    <property type="entry name" value="Striated_Muscle_Regulatory"/>
</dbReference>
<dbReference type="PANTHER" id="PTHR13817">
    <property type="entry name" value="TITIN"/>
    <property type="match status" value="1"/>
</dbReference>
<dbReference type="HOGENOM" id="CLU_033101_0_0_1"/>
<feature type="region of interest" description="Disordered" evidence="2">
    <location>
        <begin position="406"/>
        <end position="466"/>
    </location>
</feature>
<dbReference type="PROSITE" id="PS50853">
    <property type="entry name" value="FN3"/>
    <property type="match status" value="2"/>
</dbReference>
<dbReference type="Pfam" id="PF00041">
    <property type="entry name" value="fn3"/>
    <property type="match status" value="2"/>
</dbReference>
<keyword evidence="1" id="KW-0677">Repeat</keyword>
<evidence type="ECO:0000256" key="1">
    <source>
        <dbReference type="ARBA" id="ARBA00022737"/>
    </source>
</evidence>
<dbReference type="InterPro" id="IPR003598">
    <property type="entry name" value="Ig_sub2"/>
</dbReference>
<dbReference type="InterPro" id="IPR007110">
    <property type="entry name" value="Ig-like_dom"/>
</dbReference>
<dbReference type="FunFam" id="2.60.40.10:FF:001806">
    <property type="entry name" value="Blast:Twitchin"/>
    <property type="match status" value="1"/>
</dbReference>
<evidence type="ECO:0000256" key="2">
    <source>
        <dbReference type="SAM" id="MobiDB-lite"/>
    </source>
</evidence>
<dbReference type="GO" id="GO:0009653">
    <property type="term" value="P:anatomical structure morphogenesis"/>
    <property type="evidence" value="ECO:0007669"/>
    <property type="project" value="UniProtKB-ARBA"/>
</dbReference>
<dbReference type="SMART" id="SM00408">
    <property type="entry name" value="IGc2"/>
    <property type="match status" value="2"/>
</dbReference>
<dbReference type="InterPro" id="IPR003961">
    <property type="entry name" value="FN3_dom"/>
</dbReference>
<dbReference type="SMART" id="SM00409">
    <property type="entry name" value="IG"/>
    <property type="match status" value="2"/>
</dbReference>
<dbReference type="FunFam" id="2.60.40.10:FF:000612">
    <property type="entry name" value="palladin isoform X1"/>
    <property type="match status" value="1"/>
</dbReference>
<dbReference type="InterPro" id="IPR013783">
    <property type="entry name" value="Ig-like_fold"/>
</dbReference>
<evidence type="ECO:0000313" key="3">
    <source>
        <dbReference type="EMBL" id="ENN77574.1"/>
    </source>
</evidence>
<dbReference type="SUPFAM" id="SSF48726">
    <property type="entry name" value="Immunoglobulin"/>
    <property type="match status" value="2"/>
</dbReference>
<dbReference type="PANTHER" id="PTHR13817:SF167">
    <property type="entry name" value="MYOMESIN AND MYOSIN BINDING PROTEIN"/>
    <property type="match status" value="1"/>
</dbReference>
<dbReference type="Pfam" id="PF07679">
    <property type="entry name" value="I-set"/>
    <property type="match status" value="2"/>
</dbReference>
<dbReference type="SUPFAM" id="SSF49265">
    <property type="entry name" value="Fibronectin type III"/>
    <property type="match status" value="2"/>
</dbReference>
<dbReference type="CDD" id="cd00063">
    <property type="entry name" value="FN3"/>
    <property type="match status" value="2"/>
</dbReference>
<organism evidence="3">
    <name type="scientific">Dendroctonus ponderosae</name>
    <name type="common">Mountain pine beetle</name>
    <dbReference type="NCBI Taxonomy" id="77166"/>
    <lineage>
        <taxon>Eukaryota</taxon>
        <taxon>Metazoa</taxon>
        <taxon>Ecdysozoa</taxon>
        <taxon>Arthropoda</taxon>
        <taxon>Hexapoda</taxon>
        <taxon>Insecta</taxon>
        <taxon>Pterygota</taxon>
        <taxon>Neoptera</taxon>
        <taxon>Endopterygota</taxon>
        <taxon>Coleoptera</taxon>
        <taxon>Polyphaga</taxon>
        <taxon>Cucujiformia</taxon>
        <taxon>Curculionidae</taxon>
        <taxon>Scolytinae</taxon>
        <taxon>Dendroctonus</taxon>
    </lineage>
</organism>
<gene>
    <name evidence="3" type="ORF">YQE_05870</name>
</gene>
<dbReference type="PRINTS" id="PR00014">
    <property type="entry name" value="FNTYPEIII"/>
</dbReference>
<dbReference type="OMA" id="GHAVTIC"/>
<dbReference type="PROSITE" id="PS50835">
    <property type="entry name" value="IG_LIKE"/>
    <property type="match status" value="2"/>
</dbReference>
<dbReference type="InterPro" id="IPR013098">
    <property type="entry name" value="Ig_I-set"/>
</dbReference>
<dbReference type="GO" id="GO:0030154">
    <property type="term" value="P:cell differentiation"/>
    <property type="evidence" value="ECO:0007669"/>
    <property type="project" value="UniProtKB-ARBA"/>
</dbReference>
<accession>N6TBF6</accession>
<name>N6TBF6_DENPD</name>
<dbReference type="SMART" id="SM00060">
    <property type="entry name" value="FN3"/>
    <property type="match status" value="2"/>
</dbReference>
<dbReference type="InterPro" id="IPR036116">
    <property type="entry name" value="FN3_sf"/>
</dbReference>
<dbReference type="EMBL" id="KB740941">
    <property type="protein sequence ID" value="ENN77574.1"/>
    <property type="molecule type" value="Genomic_DNA"/>
</dbReference>
<feature type="non-terminal residue" evidence="3">
    <location>
        <position position="1"/>
    </location>
</feature>
<dbReference type="OrthoDB" id="6107607at2759"/>
<dbReference type="AlphaFoldDB" id="N6TBF6"/>
<feature type="compositionally biased region" description="Polar residues" evidence="2">
    <location>
        <begin position="418"/>
        <end position="436"/>
    </location>
</feature>
<dbReference type="InterPro" id="IPR036179">
    <property type="entry name" value="Ig-like_dom_sf"/>
</dbReference>
<protein>
    <submittedName>
        <fullName evidence="3">Uncharacterized protein</fullName>
    </submittedName>
</protein>
<dbReference type="InterPro" id="IPR003599">
    <property type="entry name" value="Ig_sub"/>
</dbReference>
<dbReference type="FunFam" id="2.60.40.10:FF:000002">
    <property type="entry name" value="Titin a"/>
    <property type="match status" value="1"/>
</dbReference>
<sequence>MVHESEGTPDLVSLRWTRPVNDGGSPITGYLVEHRRVGSPHWVRATPLPVPFPEITLSGLEPGWRYQFRVSSENAVGYSNPSEVSEPITVTLHRSAVTAPKFTQEVSETVALENEKCEFVVHFLGQPAPKVCWFKDGFEIFSSRRIRVLTEHDRSVLTIHQTSLSDEGEIKCTATNRAGHVSSKSRLTVEAPPSIRLPRNYEEGLLFELGEIIRLKVTVVGRPNPLVFWSHNGESLQNNDRYEIDYTDKSLSLKIADAQRSDRGEYQVKAVNKLGEETASFLVTVTDKPSPPGKARVVMTLGRSVTLSWTSPQDDGGCKIGNYIVEYYRLGWNVWLKAATSRQLTTRLGDLIEGSEYKFRIKAESPYGVSDPSEESEVVFIPDLKRGLTHPPPHGRNQPQDFFEELTSPTAKRRNKPRSLSSTRVEVASHANNSIPQSPPTRPKRTKSKSQHQTPEASPMLPRKDVSAQFNKNIFDRSSLARDLAYGSPDLRMPKNMRRDSLTSNMEKIWNKIEKPEPKVDHVVYKVKIESPAEALTPVVVEPKKNTSPERRKKLIREHSATVSGSSEFMLVLYSDENNQGQTKHV</sequence>
<reference evidence="3" key="1">
    <citation type="journal article" date="2013" name="Genome Biol.">
        <title>Draft genome of the mountain pine beetle, Dendroctonus ponderosae Hopkins, a major forest pest.</title>
        <authorList>
            <person name="Keeling C.I."/>
            <person name="Yuen M.M."/>
            <person name="Liao N.Y."/>
            <person name="Docking T.R."/>
            <person name="Chan S.K."/>
            <person name="Taylor G.A."/>
            <person name="Palmquist D.L."/>
            <person name="Jackman S.D."/>
            <person name="Nguyen A."/>
            <person name="Li M."/>
            <person name="Henderson H."/>
            <person name="Janes J.K."/>
            <person name="Zhao Y."/>
            <person name="Pandoh P."/>
            <person name="Moore R."/>
            <person name="Sperling F.A."/>
            <person name="Huber D.P."/>
            <person name="Birol I."/>
            <person name="Jones S.J."/>
            <person name="Bohlmann J."/>
        </authorList>
    </citation>
    <scope>NUCLEOTIDE SEQUENCE</scope>
</reference>
<proteinExistence type="predicted"/>
<dbReference type="Gene3D" id="2.60.40.10">
    <property type="entry name" value="Immunoglobulins"/>
    <property type="match status" value="4"/>
</dbReference>